<dbReference type="SUPFAM" id="SSF47413">
    <property type="entry name" value="lambda repressor-like DNA-binding domains"/>
    <property type="match status" value="1"/>
</dbReference>
<dbReference type="InterPro" id="IPR046335">
    <property type="entry name" value="LacI/GalR-like_sensor"/>
</dbReference>
<evidence type="ECO:0000313" key="6">
    <source>
        <dbReference type="Proteomes" id="UP000605568"/>
    </source>
</evidence>
<comment type="caution">
    <text evidence="5">The sequence shown here is derived from an EMBL/GenBank/DDBJ whole genome shotgun (WGS) entry which is preliminary data.</text>
</comment>
<dbReference type="InterPro" id="IPR010982">
    <property type="entry name" value="Lambda_DNA-bd_dom_sf"/>
</dbReference>
<proteinExistence type="predicted"/>
<reference evidence="6" key="1">
    <citation type="journal article" date="2019" name="Int. J. Syst. Evol. Microbiol.">
        <title>The Global Catalogue of Microorganisms (GCM) 10K type strain sequencing project: providing services to taxonomists for standard genome sequencing and annotation.</title>
        <authorList>
            <consortium name="The Broad Institute Genomics Platform"/>
            <consortium name="The Broad Institute Genome Sequencing Center for Infectious Disease"/>
            <person name="Wu L."/>
            <person name="Ma J."/>
        </authorList>
    </citation>
    <scope>NUCLEOTIDE SEQUENCE [LARGE SCALE GENOMIC DNA]</scope>
    <source>
        <strain evidence="6">CGMCC 4.7367</strain>
    </source>
</reference>
<dbReference type="CDD" id="cd01392">
    <property type="entry name" value="HTH_LacI"/>
    <property type="match status" value="1"/>
</dbReference>
<dbReference type="CDD" id="cd06267">
    <property type="entry name" value="PBP1_LacI_sugar_binding-like"/>
    <property type="match status" value="1"/>
</dbReference>
<evidence type="ECO:0000259" key="4">
    <source>
        <dbReference type="PROSITE" id="PS50932"/>
    </source>
</evidence>
<dbReference type="PANTHER" id="PTHR30146:SF155">
    <property type="entry name" value="ALANINE RACEMASE"/>
    <property type="match status" value="1"/>
</dbReference>
<dbReference type="Gene3D" id="3.40.50.2300">
    <property type="match status" value="2"/>
</dbReference>
<evidence type="ECO:0000256" key="1">
    <source>
        <dbReference type="ARBA" id="ARBA00023015"/>
    </source>
</evidence>
<keyword evidence="1" id="KW-0805">Transcription regulation</keyword>
<keyword evidence="3" id="KW-0804">Transcription</keyword>
<dbReference type="Gene3D" id="1.10.260.40">
    <property type="entry name" value="lambda repressor-like DNA-binding domains"/>
    <property type="match status" value="1"/>
</dbReference>
<dbReference type="EMBL" id="BNAR01000004">
    <property type="protein sequence ID" value="GHH39331.1"/>
    <property type="molecule type" value="Genomic_DNA"/>
</dbReference>
<name>A0ABQ3MDF3_9PSEU</name>
<dbReference type="SMART" id="SM00354">
    <property type="entry name" value="HTH_LACI"/>
    <property type="match status" value="1"/>
</dbReference>
<dbReference type="Proteomes" id="UP000605568">
    <property type="component" value="Unassembled WGS sequence"/>
</dbReference>
<dbReference type="Pfam" id="PF13377">
    <property type="entry name" value="Peripla_BP_3"/>
    <property type="match status" value="1"/>
</dbReference>
<keyword evidence="6" id="KW-1185">Reference proteome</keyword>
<accession>A0ABQ3MDF3</accession>
<organism evidence="5 6">
    <name type="scientific">Lentzea cavernae</name>
    <dbReference type="NCBI Taxonomy" id="2020703"/>
    <lineage>
        <taxon>Bacteria</taxon>
        <taxon>Bacillati</taxon>
        <taxon>Actinomycetota</taxon>
        <taxon>Actinomycetes</taxon>
        <taxon>Pseudonocardiales</taxon>
        <taxon>Pseudonocardiaceae</taxon>
        <taxon>Lentzea</taxon>
    </lineage>
</organism>
<evidence type="ECO:0000313" key="5">
    <source>
        <dbReference type="EMBL" id="GHH39331.1"/>
    </source>
</evidence>
<dbReference type="InterPro" id="IPR028082">
    <property type="entry name" value="Peripla_BP_I"/>
</dbReference>
<sequence length="334" mass="35946">MHAATASRALNESSRHLVQADTLDRVLRAAAELGYTANIAARTLRTATSRAVGILVPDITNPIFPPMVRGAEEVLRSEGYSTWVVNTDDDSARNEEAVSAFRQRNVDGIILATARLHDPALDAALEQGSNTPYVFANRRPARSGVPSVRADEAEGARMVLDHLVALGHRRIVLVAGPQDVSTGRAGKQAFVTYVRKHGLPVLGGQVTECGAFTFEAGREAMRDRLREDTSFTAVVAGNDLMALGCLDSLAEAGLRCPEDVSVVGFNDMMLMDRITPALTTVAIPYREIGVEAARLLVAAMSCAPRRKSSVVLKPVLQVRESSAPPPKKASRQKR</sequence>
<gene>
    <name evidence="5" type="ORF">GCM10017774_30800</name>
</gene>
<keyword evidence="2" id="KW-0238">DNA-binding</keyword>
<dbReference type="PROSITE" id="PS50932">
    <property type="entry name" value="HTH_LACI_2"/>
    <property type="match status" value="1"/>
</dbReference>
<evidence type="ECO:0000256" key="2">
    <source>
        <dbReference type="ARBA" id="ARBA00023125"/>
    </source>
</evidence>
<dbReference type="InterPro" id="IPR000843">
    <property type="entry name" value="HTH_LacI"/>
</dbReference>
<feature type="domain" description="HTH lacI-type" evidence="4">
    <location>
        <begin position="4"/>
        <end position="46"/>
    </location>
</feature>
<dbReference type="PANTHER" id="PTHR30146">
    <property type="entry name" value="LACI-RELATED TRANSCRIPTIONAL REPRESSOR"/>
    <property type="match status" value="1"/>
</dbReference>
<dbReference type="SUPFAM" id="SSF53822">
    <property type="entry name" value="Periplasmic binding protein-like I"/>
    <property type="match status" value="1"/>
</dbReference>
<evidence type="ECO:0000256" key="3">
    <source>
        <dbReference type="ARBA" id="ARBA00023163"/>
    </source>
</evidence>
<protein>
    <submittedName>
        <fullName evidence="5">LacI family transcriptional regulator</fullName>
    </submittedName>
</protein>